<reference evidence="1" key="1">
    <citation type="submission" date="2020-08" db="EMBL/GenBank/DDBJ databases">
        <title>Multicomponent nature underlies the extraordinary mechanical properties of spider dragline silk.</title>
        <authorList>
            <person name="Kono N."/>
            <person name="Nakamura H."/>
            <person name="Mori M."/>
            <person name="Yoshida Y."/>
            <person name="Ohtoshi R."/>
            <person name="Malay A.D."/>
            <person name="Moran D.A.P."/>
            <person name="Tomita M."/>
            <person name="Numata K."/>
            <person name="Arakawa K."/>
        </authorList>
    </citation>
    <scope>NUCLEOTIDE SEQUENCE</scope>
</reference>
<accession>A0A8X6RCQ5</accession>
<evidence type="ECO:0000313" key="2">
    <source>
        <dbReference type="Proteomes" id="UP000887159"/>
    </source>
</evidence>
<protein>
    <submittedName>
        <fullName evidence="1">HTH_Tnp_Tc3_2 domain-containing protein</fullName>
    </submittedName>
</protein>
<dbReference type="EMBL" id="BMAU01021070">
    <property type="protein sequence ID" value="GFX89331.1"/>
    <property type="molecule type" value="Genomic_DNA"/>
</dbReference>
<proteinExistence type="predicted"/>
<name>A0A8X6RCQ5_TRICX</name>
<evidence type="ECO:0000313" key="1">
    <source>
        <dbReference type="EMBL" id="GFX89331.1"/>
    </source>
</evidence>
<comment type="caution">
    <text evidence="1">The sequence shown here is derived from an EMBL/GenBank/DDBJ whole genome shotgun (WGS) entry which is preliminary data.</text>
</comment>
<gene>
    <name evidence="1" type="primary">NCL1_32619</name>
    <name evidence="1" type="ORF">TNCV_2201741</name>
</gene>
<dbReference type="Proteomes" id="UP000887159">
    <property type="component" value="Unassembled WGS sequence"/>
</dbReference>
<dbReference type="AlphaFoldDB" id="A0A8X6RCQ5"/>
<sequence length="144" mass="16418">MQRDCALRIAGKGRLASFSVEYKTGNQSLFECAESFTKEELRPGSGRPRQTSRREYRPIVRNARVQKTASSAAFQAQVSPSLGAPVSSRTLRRRLAEGHLGSRRPLRARFLTHPFVVVPRSWKLDCSEMEPVRLQRRIQIQSHQ</sequence>
<keyword evidence="2" id="KW-1185">Reference proteome</keyword>
<organism evidence="1 2">
    <name type="scientific">Trichonephila clavipes</name>
    <name type="common">Golden silk orbweaver</name>
    <name type="synonym">Nephila clavipes</name>
    <dbReference type="NCBI Taxonomy" id="2585209"/>
    <lineage>
        <taxon>Eukaryota</taxon>
        <taxon>Metazoa</taxon>
        <taxon>Ecdysozoa</taxon>
        <taxon>Arthropoda</taxon>
        <taxon>Chelicerata</taxon>
        <taxon>Arachnida</taxon>
        <taxon>Araneae</taxon>
        <taxon>Araneomorphae</taxon>
        <taxon>Entelegynae</taxon>
        <taxon>Araneoidea</taxon>
        <taxon>Nephilidae</taxon>
        <taxon>Trichonephila</taxon>
    </lineage>
</organism>